<dbReference type="PANTHER" id="PTHR42860:SF1">
    <property type="entry name" value="VITAMIN B12-BINDING PROTEIN"/>
    <property type="match status" value="1"/>
</dbReference>
<evidence type="ECO:0000256" key="1">
    <source>
        <dbReference type="ARBA" id="ARBA00022729"/>
    </source>
</evidence>
<dbReference type="RefSeq" id="WP_408624892.1">
    <property type="nucleotide sequence ID" value="NZ_JBEQCT010000009.1"/>
</dbReference>
<dbReference type="PROSITE" id="PS50983">
    <property type="entry name" value="FE_B12_PBP"/>
    <property type="match status" value="1"/>
</dbReference>
<evidence type="ECO:0000259" key="2">
    <source>
        <dbReference type="PROSITE" id="PS50983"/>
    </source>
</evidence>
<feature type="domain" description="Fe/B12 periplasmic-binding" evidence="2">
    <location>
        <begin position="14"/>
        <end position="258"/>
    </location>
</feature>
<keyword evidence="1" id="KW-0732">Signal</keyword>
<dbReference type="InterPro" id="IPR051030">
    <property type="entry name" value="Vitamin_B12-ABC_binding"/>
</dbReference>
<reference evidence="3 4" key="1">
    <citation type="journal article" date="2013" name="Int. J. Syst. Evol. Microbiol.">
        <title>Celerinatantimonas yamalensis sp. nov., a cold-adapted diazotrophic bacterium from a cold permafrost brine.</title>
        <authorList>
            <person name="Shcherbakova V."/>
            <person name="Chuvilskaya N."/>
            <person name="Rivkina E."/>
            <person name="Demidov N."/>
            <person name="Uchaeva V."/>
            <person name="Suetin S."/>
            <person name="Suzina N."/>
            <person name="Gilichinsky D."/>
        </authorList>
    </citation>
    <scope>NUCLEOTIDE SEQUENCE [LARGE SCALE GENOMIC DNA]</scope>
    <source>
        <strain evidence="3 4">C7</strain>
    </source>
</reference>
<dbReference type="InterPro" id="IPR002491">
    <property type="entry name" value="ABC_transptr_periplasmic_BD"/>
</dbReference>
<name>A0ABW9GA92_9GAMM</name>
<sequence>MLCLNRTAYGASQRLIALAPNLTEAVYALGAGSQLVGVIAHSDYPPQAQTKAVVGDYQHLDIERIIALRPSLVLSWSAGNPNAGLNALKQFAIPMADFSPKHLRQLPEFFQRLGDAIHRPKQGQKLAKQLHQELTRLRAQYQHQPHVRVFYQIWHQPLITVSDHSWINDAIALCGGVNIFADSPLAYPQVNLEQVLSRAPQAIILSNRDQQGRQLWQHWQSATLHPTLLSINPDWLSRFGPRLIKGVQQLCESIDSVRNKQKKTPLRPAG</sequence>
<keyword evidence="4" id="KW-1185">Reference proteome</keyword>
<dbReference type="NCBIfam" id="NF038402">
    <property type="entry name" value="TroA_like"/>
    <property type="match status" value="1"/>
</dbReference>
<dbReference type="CDD" id="cd01144">
    <property type="entry name" value="BtuF"/>
    <property type="match status" value="1"/>
</dbReference>
<dbReference type="EMBL" id="JBEQCT010000009">
    <property type="protein sequence ID" value="MFM2486589.1"/>
    <property type="molecule type" value="Genomic_DNA"/>
</dbReference>
<dbReference type="InterPro" id="IPR054828">
    <property type="entry name" value="Vit_B12_bind_prot"/>
</dbReference>
<dbReference type="Proteomes" id="UP001629953">
    <property type="component" value="Unassembled WGS sequence"/>
</dbReference>
<dbReference type="Gene3D" id="3.40.50.1980">
    <property type="entry name" value="Nitrogenase molybdenum iron protein domain"/>
    <property type="match status" value="2"/>
</dbReference>
<dbReference type="Pfam" id="PF01497">
    <property type="entry name" value="Peripla_BP_2"/>
    <property type="match status" value="1"/>
</dbReference>
<evidence type="ECO:0000313" key="4">
    <source>
        <dbReference type="Proteomes" id="UP001629953"/>
    </source>
</evidence>
<protein>
    <submittedName>
        <fullName evidence="3">Cobalamin-binding protein</fullName>
    </submittedName>
</protein>
<accession>A0ABW9GA92</accession>
<proteinExistence type="predicted"/>
<comment type="caution">
    <text evidence="3">The sequence shown here is derived from an EMBL/GenBank/DDBJ whole genome shotgun (WGS) entry which is preliminary data.</text>
</comment>
<organism evidence="3 4">
    <name type="scientific">Celerinatantimonas yamalensis</name>
    <dbReference type="NCBI Taxonomy" id="559956"/>
    <lineage>
        <taxon>Bacteria</taxon>
        <taxon>Pseudomonadati</taxon>
        <taxon>Pseudomonadota</taxon>
        <taxon>Gammaproteobacteria</taxon>
        <taxon>Celerinatantimonadaceae</taxon>
        <taxon>Celerinatantimonas</taxon>
    </lineage>
</organism>
<dbReference type="SUPFAM" id="SSF53807">
    <property type="entry name" value="Helical backbone' metal receptor"/>
    <property type="match status" value="1"/>
</dbReference>
<gene>
    <name evidence="3" type="ORF">ABUE30_16275</name>
</gene>
<evidence type="ECO:0000313" key="3">
    <source>
        <dbReference type="EMBL" id="MFM2486589.1"/>
    </source>
</evidence>
<dbReference type="PANTHER" id="PTHR42860">
    <property type="entry name" value="VITAMIN B12-BINDING PROTEIN"/>
    <property type="match status" value="1"/>
</dbReference>